<organism evidence="3 4">
    <name type="scientific">Wenyingzhuangia marina</name>
    <dbReference type="NCBI Taxonomy" id="1195760"/>
    <lineage>
        <taxon>Bacteria</taxon>
        <taxon>Pseudomonadati</taxon>
        <taxon>Bacteroidota</taxon>
        <taxon>Flavobacteriia</taxon>
        <taxon>Flavobacteriales</taxon>
        <taxon>Flavobacteriaceae</taxon>
        <taxon>Wenyingzhuangia</taxon>
    </lineage>
</organism>
<protein>
    <submittedName>
        <fullName evidence="3">Acetyl esterase/lipase</fullName>
    </submittedName>
</protein>
<accession>A0A1M5WMV0</accession>
<evidence type="ECO:0000256" key="1">
    <source>
        <dbReference type="ARBA" id="ARBA00022801"/>
    </source>
</evidence>
<evidence type="ECO:0000259" key="2">
    <source>
        <dbReference type="Pfam" id="PF20434"/>
    </source>
</evidence>
<keyword evidence="4" id="KW-1185">Reference proteome</keyword>
<dbReference type="AlphaFoldDB" id="A0A1M5WMV0"/>
<keyword evidence="1" id="KW-0378">Hydrolase</keyword>
<evidence type="ECO:0000313" key="4">
    <source>
        <dbReference type="Proteomes" id="UP000184109"/>
    </source>
</evidence>
<name>A0A1M5WMV0_9FLAO</name>
<dbReference type="Proteomes" id="UP000184109">
    <property type="component" value="Unassembled WGS sequence"/>
</dbReference>
<dbReference type="SUPFAM" id="SSF53474">
    <property type="entry name" value="alpha/beta-Hydrolases"/>
    <property type="match status" value="1"/>
</dbReference>
<gene>
    <name evidence="3" type="ORF">SAMN05444281_2510</name>
</gene>
<evidence type="ECO:0000313" key="3">
    <source>
        <dbReference type="EMBL" id="SHH88809.1"/>
    </source>
</evidence>
<reference evidence="4" key="1">
    <citation type="submission" date="2016-11" db="EMBL/GenBank/DDBJ databases">
        <authorList>
            <person name="Varghese N."/>
            <person name="Submissions S."/>
        </authorList>
    </citation>
    <scope>NUCLEOTIDE SEQUENCE [LARGE SCALE GENOMIC DNA]</scope>
    <source>
        <strain evidence="4">DSM 100572</strain>
    </source>
</reference>
<dbReference type="PANTHER" id="PTHR48081">
    <property type="entry name" value="AB HYDROLASE SUPERFAMILY PROTEIN C4A8.06C"/>
    <property type="match status" value="1"/>
</dbReference>
<dbReference type="STRING" id="1195760.SAMN05444281_2510"/>
<dbReference type="GO" id="GO:0016787">
    <property type="term" value="F:hydrolase activity"/>
    <property type="evidence" value="ECO:0007669"/>
    <property type="project" value="UniProtKB-KW"/>
</dbReference>
<dbReference type="Pfam" id="PF20434">
    <property type="entry name" value="BD-FAE"/>
    <property type="match status" value="1"/>
</dbReference>
<dbReference type="InterPro" id="IPR049492">
    <property type="entry name" value="BD-FAE-like_dom"/>
</dbReference>
<dbReference type="InterPro" id="IPR029058">
    <property type="entry name" value="AB_hydrolase_fold"/>
</dbReference>
<proteinExistence type="predicted"/>
<dbReference type="Gene3D" id="3.40.50.1820">
    <property type="entry name" value="alpha/beta hydrolase"/>
    <property type="match status" value="1"/>
</dbReference>
<dbReference type="InterPro" id="IPR050300">
    <property type="entry name" value="GDXG_lipolytic_enzyme"/>
</dbReference>
<sequence>MFFLKSFLFFFCLLNIFFTESMLGQEIKKDTAYTVYSTFIKEKKKYPKITLVKLKEYKNVLVKKNIVYKGLENRNLHLDAFYNMSKLNPAVILLHGGGWKSGSKEHMQPMAAKIASKGYTCFTVEYRLSDEATYPSGIIDVKNAIQFLKSNAKKYHIDTTKVAVLGCSSGGQMAALVGTTNGHQKLETIKKGMPSASVQAIIDIDGILAFKHPESKEGDMAIWWLGGTYEEIPKIWNEASALYQTDKNTPPILFINSQYTRFHAGRDDMIKILDEHRIYSEVKNIPNSPHPFWLLHPWFDKTIDYVIKFLDRTFK</sequence>
<dbReference type="EMBL" id="FQXQ01000006">
    <property type="protein sequence ID" value="SHH88809.1"/>
    <property type="molecule type" value="Genomic_DNA"/>
</dbReference>
<dbReference type="PANTHER" id="PTHR48081:SF13">
    <property type="entry name" value="ALPHA_BETA HYDROLASE"/>
    <property type="match status" value="1"/>
</dbReference>
<feature type="domain" description="BD-FAE-like" evidence="2">
    <location>
        <begin position="85"/>
        <end position="257"/>
    </location>
</feature>